<dbReference type="Pfam" id="PF23138">
    <property type="entry name" value="CTLH_Armc9"/>
    <property type="match status" value="1"/>
</dbReference>
<dbReference type="GO" id="GO:0045022">
    <property type="term" value="P:early endosome to late endosome transport"/>
    <property type="evidence" value="ECO:0007669"/>
    <property type="project" value="InterPro"/>
</dbReference>
<dbReference type="Proteomes" id="UP000887540">
    <property type="component" value="Unplaced"/>
</dbReference>
<dbReference type="AlphaFoldDB" id="A0A914EGH4"/>
<evidence type="ECO:0000313" key="7">
    <source>
        <dbReference type="WBParaSite" id="ACRNAN_scaffold7604.g11733.t1"/>
    </source>
</evidence>
<evidence type="ECO:0000256" key="2">
    <source>
        <dbReference type="ARBA" id="ARBA00004603"/>
    </source>
</evidence>
<dbReference type="GO" id="GO:0141039">
    <property type="term" value="F:phosphatidylinositol 3-kinase inhibitor activity"/>
    <property type="evidence" value="ECO:0007669"/>
    <property type="project" value="InterPro"/>
</dbReference>
<proteinExistence type="inferred from homology"/>
<organism evidence="6 7">
    <name type="scientific">Acrobeloides nanus</name>
    <dbReference type="NCBI Taxonomy" id="290746"/>
    <lineage>
        <taxon>Eukaryota</taxon>
        <taxon>Metazoa</taxon>
        <taxon>Ecdysozoa</taxon>
        <taxon>Nematoda</taxon>
        <taxon>Chromadorea</taxon>
        <taxon>Rhabditida</taxon>
        <taxon>Tylenchina</taxon>
        <taxon>Cephalobomorpha</taxon>
        <taxon>Cephaloboidea</taxon>
        <taxon>Cephalobidae</taxon>
        <taxon>Acrobeloides</taxon>
    </lineage>
</organism>
<dbReference type="GO" id="GO:0031901">
    <property type="term" value="C:early endosome membrane"/>
    <property type="evidence" value="ECO:0007669"/>
    <property type="project" value="TreeGrafter"/>
</dbReference>
<name>A0A914EGH4_9BILA</name>
<keyword evidence="4" id="KW-0967">Endosome</keyword>
<dbReference type="GO" id="GO:0031902">
    <property type="term" value="C:late endosome membrane"/>
    <property type="evidence" value="ECO:0007669"/>
    <property type="project" value="TreeGrafter"/>
</dbReference>
<sequence>MNSETIITVDNLVKEYLVWRGFSNSSSAFEAECKKEYDRKYKEIVTSIEGYDIERLSNLWEFFKQKVFSFLAEDQQLVARQLENDVFKLYLVICVHNKQRDKSIVFFEKMTDLVRNNPSWNGWFALPYLPEPAKDEAFQKYFSKHWQELLLVSLHNFLSVAFTRMSLPSLAIYVKNALKAESGQNTEIQPNEHAYRTDGFIVEDLIDDFAVIAQCSTPSRNNQSKSSLKTIIKSITGKRSE</sequence>
<dbReference type="GO" id="GO:0051898">
    <property type="term" value="P:negative regulation of phosphatidylinositol 3-kinase/protein kinase B signal transduction"/>
    <property type="evidence" value="ECO:0007669"/>
    <property type="project" value="InterPro"/>
</dbReference>
<evidence type="ECO:0000256" key="3">
    <source>
        <dbReference type="ARBA" id="ARBA00006128"/>
    </source>
</evidence>
<protein>
    <submittedName>
        <fullName evidence="7">LisH domain-containing protein</fullName>
    </submittedName>
</protein>
<dbReference type="InterPro" id="IPR006594">
    <property type="entry name" value="LisH"/>
</dbReference>
<accession>A0A914EGH4</accession>
<dbReference type="PANTHER" id="PTHR13083">
    <property type="entry name" value="WD REPEAT-CONTAINING PROTEIN 91"/>
    <property type="match status" value="1"/>
</dbReference>
<keyword evidence="6" id="KW-1185">Reference proteome</keyword>
<comment type="subcellular location">
    <subcellularLocation>
        <location evidence="1">Early endosome</location>
    </subcellularLocation>
    <subcellularLocation>
        <location evidence="2">Late endosome</location>
    </subcellularLocation>
</comment>
<dbReference type="PANTHER" id="PTHR13083:SF3">
    <property type="entry name" value="WD REPEAT-CONTAINING PROTEIN 91"/>
    <property type="match status" value="1"/>
</dbReference>
<comment type="similarity">
    <text evidence="3">Belongs to the WD repeat WDR91 family.</text>
</comment>
<evidence type="ECO:0000256" key="4">
    <source>
        <dbReference type="ARBA" id="ARBA00022753"/>
    </source>
</evidence>
<evidence type="ECO:0000313" key="6">
    <source>
        <dbReference type="Proteomes" id="UP000887540"/>
    </source>
</evidence>
<evidence type="ECO:0000259" key="5">
    <source>
        <dbReference type="Pfam" id="PF23138"/>
    </source>
</evidence>
<reference evidence="7" key="1">
    <citation type="submission" date="2022-11" db="UniProtKB">
        <authorList>
            <consortium name="WormBaseParasite"/>
        </authorList>
    </citation>
    <scope>IDENTIFICATION</scope>
</reference>
<dbReference type="InterPro" id="IPR056327">
    <property type="entry name" value="ARMC9_CTLH-like_dom"/>
</dbReference>
<feature type="domain" description="ARMC9 CTLH-like" evidence="5">
    <location>
        <begin position="48"/>
        <end position="162"/>
    </location>
</feature>
<dbReference type="WBParaSite" id="ACRNAN_scaffold7604.g11733.t1">
    <property type="protein sequence ID" value="ACRNAN_scaffold7604.g11733.t1"/>
    <property type="gene ID" value="ACRNAN_scaffold7604.g11733"/>
</dbReference>
<dbReference type="PROSITE" id="PS50896">
    <property type="entry name" value="LISH"/>
    <property type="match status" value="1"/>
</dbReference>
<dbReference type="InterPro" id="IPR039724">
    <property type="entry name" value="WDR91"/>
</dbReference>
<evidence type="ECO:0000256" key="1">
    <source>
        <dbReference type="ARBA" id="ARBA00004412"/>
    </source>
</evidence>